<reference evidence="1 2" key="1">
    <citation type="submission" date="2024-11" db="EMBL/GenBank/DDBJ databases">
        <title>Chromosome-level genome assembly of Eucalyptus globulus Labill. provides insights into its genome evolution.</title>
        <authorList>
            <person name="Li X."/>
        </authorList>
    </citation>
    <scope>NUCLEOTIDE SEQUENCE [LARGE SCALE GENOMIC DNA]</scope>
    <source>
        <strain evidence="1">CL2024</strain>
        <tissue evidence="1">Fresh tender leaves</tissue>
    </source>
</reference>
<sequence length="92" mass="10659">MEVGNLKYESQRVRSAAEVARDDLQNIHEWVPKFLASAEEALKEAEDLLENFERASKTCCHGTLPDPNCRYQFSRKAKHKIDDIKNLILEKQ</sequence>
<dbReference type="EMBL" id="JBJKBG010000008">
    <property type="protein sequence ID" value="KAL3726846.1"/>
    <property type="molecule type" value="Genomic_DNA"/>
</dbReference>
<gene>
    <name evidence="1" type="ORF">ACJRO7_031704</name>
</gene>
<evidence type="ECO:0000313" key="2">
    <source>
        <dbReference type="Proteomes" id="UP001634007"/>
    </source>
</evidence>
<dbReference type="Proteomes" id="UP001634007">
    <property type="component" value="Unassembled WGS sequence"/>
</dbReference>
<protein>
    <submittedName>
        <fullName evidence="1">Uncharacterized protein</fullName>
    </submittedName>
</protein>
<keyword evidence="2" id="KW-1185">Reference proteome</keyword>
<proteinExistence type="predicted"/>
<dbReference type="AlphaFoldDB" id="A0ABD3JLY5"/>
<name>A0ABD3JLY5_EUCGL</name>
<evidence type="ECO:0000313" key="1">
    <source>
        <dbReference type="EMBL" id="KAL3726846.1"/>
    </source>
</evidence>
<comment type="caution">
    <text evidence="1">The sequence shown here is derived from an EMBL/GenBank/DDBJ whole genome shotgun (WGS) entry which is preliminary data.</text>
</comment>
<accession>A0ABD3JLY5</accession>
<organism evidence="1 2">
    <name type="scientific">Eucalyptus globulus</name>
    <name type="common">Tasmanian blue gum</name>
    <dbReference type="NCBI Taxonomy" id="34317"/>
    <lineage>
        <taxon>Eukaryota</taxon>
        <taxon>Viridiplantae</taxon>
        <taxon>Streptophyta</taxon>
        <taxon>Embryophyta</taxon>
        <taxon>Tracheophyta</taxon>
        <taxon>Spermatophyta</taxon>
        <taxon>Magnoliopsida</taxon>
        <taxon>eudicotyledons</taxon>
        <taxon>Gunneridae</taxon>
        <taxon>Pentapetalae</taxon>
        <taxon>rosids</taxon>
        <taxon>malvids</taxon>
        <taxon>Myrtales</taxon>
        <taxon>Myrtaceae</taxon>
        <taxon>Myrtoideae</taxon>
        <taxon>Eucalypteae</taxon>
        <taxon>Eucalyptus</taxon>
    </lineage>
</organism>